<keyword evidence="1" id="KW-0812">Transmembrane</keyword>
<dbReference type="CDD" id="cd00586">
    <property type="entry name" value="4HBT"/>
    <property type="match status" value="1"/>
</dbReference>
<feature type="transmembrane region" description="Helical" evidence="1">
    <location>
        <begin position="9"/>
        <end position="29"/>
    </location>
</feature>
<reference evidence="2" key="1">
    <citation type="journal article" date="2021" name="Front. Microbiol.">
        <title>Comprehensive Comparative Genomics and Phenotyping of Methylobacterium Species.</title>
        <authorList>
            <person name="Alessa O."/>
            <person name="Ogura Y."/>
            <person name="Fujitani Y."/>
            <person name="Takami H."/>
            <person name="Hayashi T."/>
            <person name="Sahin N."/>
            <person name="Tani A."/>
        </authorList>
    </citation>
    <scope>NUCLEOTIDE SEQUENCE</scope>
    <source>
        <strain evidence="2">DSM 17168</strain>
    </source>
</reference>
<feature type="transmembrane region" description="Helical" evidence="1">
    <location>
        <begin position="138"/>
        <end position="157"/>
    </location>
</feature>
<reference evidence="2" key="2">
    <citation type="submission" date="2021-08" db="EMBL/GenBank/DDBJ databases">
        <authorList>
            <person name="Tani A."/>
            <person name="Ola A."/>
            <person name="Ogura Y."/>
            <person name="Katsura K."/>
            <person name="Hayashi T."/>
        </authorList>
    </citation>
    <scope>NUCLEOTIDE SEQUENCE</scope>
    <source>
        <strain evidence="2">DSM 17168</strain>
    </source>
</reference>
<dbReference type="Gene3D" id="3.10.129.10">
    <property type="entry name" value="Hotdog Thioesterase"/>
    <property type="match status" value="1"/>
</dbReference>
<gene>
    <name evidence="2" type="ORF">GMJLKIPL_0511</name>
</gene>
<dbReference type="Pfam" id="PF13279">
    <property type="entry name" value="4HBT_2"/>
    <property type="match status" value="1"/>
</dbReference>
<dbReference type="EMBL" id="BPQQ01000004">
    <property type="protein sequence ID" value="GJD98600.1"/>
    <property type="molecule type" value="Genomic_DNA"/>
</dbReference>
<feature type="transmembrane region" description="Helical" evidence="1">
    <location>
        <begin position="169"/>
        <end position="187"/>
    </location>
</feature>
<keyword evidence="1" id="KW-1133">Transmembrane helix</keyword>
<dbReference type="InterPro" id="IPR029069">
    <property type="entry name" value="HotDog_dom_sf"/>
</dbReference>
<feature type="transmembrane region" description="Helical" evidence="1">
    <location>
        <begin position="35"/>
        <end position="58"/>
    </location>
</feature>
<dbReference type="SUPFAM" id="SSF54637">
    <property type="entry name" value="Thioesterase/thiol ester dehydrase-isomerase"/>
    <property type="match status" value="1"/>
</dbReference>
<feature type="transmembrane region" description="Helical" evidence="1">
    <location>
        <begin position="106"/>
        <end position="126"/>
    </location>
</feature>
<evidence type="ECO:0000256" key="1">
    <source>
        <dbReference type="SAM" id="Phobius"/>
    </source>
</evidence>
<organism evidence="2 3">
    <name type="scientific">Methylobacterium isbiliense</name>
    <dbReference type="NCBI Taxonomy" id="315478"/>
    <lineage>
        <taxon>Bacteria</taxon>
        <taxon>Pseudomonadati</taxon>
        <taxon>Pseudomonadota</taxon>
        <taxon>Alphaproteobacteria</taxon>
        <taxon>Hyphomicrobiales</taxon>
        <taxon>Methylobacteriaceae</taxon>
        <taxon>Methylobacterium</taxon>
    </lineage>
</organism>
<feature type="transmembrane region" description="Helical" evidence="1">
    <location>
        <begin position="250"/>
        <end position="275"/>
    </location>
</feature>
<keyword evidence="3" id="KW-1185">Reference proteome</keyword>
<evidence type="ECO:0000313" key="2">
    <source>
        <dbReference type="EMBL" id="GJD98600.1"/>
    </source>
</evidence>
<sequence length="599" mass="62327">MPANALRSVGWAPTIAMSWLWGLGFFYAIHVTLTYGWLGFVGFAAPNVLGLFLFGWVLGAPGRDPAQILKTIQGSYAGLFLLCQLAAVAITIFGFLAYAWRPMLGAEAALVAGVVILASCAVGHAVGLKALRGLHAAYLVLGAGAALAALGALRGTAEAPVPVAAFDARFYGLVLPSLVGFLLGPWTDLQQWQRAVEIRASGASVRTAYGVGAVLFLGLLVLNAALAAAAGPAAAVVTADGLPGAQPAVAVAAGAVPAASVAFLIWTLIAATSTLDSAYASIRWFMSSLTARSSSPLLAFVSPSLVSSPLWLVLAAIAVAAAMIGANLSMMYLMLPFATLLAGGAACLVGEVLGAERRYDGTLCAMLGLAAALIFLAGYLGPAPLLATAAPLVALIGAAPTLAGLRAKPAGEAPRPVAAVPAPAEPAPALVTLANENHASSYGFDGQWFVFHMTPTYDDTNSVGNIYFANYVRWVGKARELFFNVCMPDFSLASTDFYVLTRDFNHQFRREAKEFEPIVVRIRIAAHSRKFVTLAHEIHSETHGLLGRGEQSLMFVDTVHYRPLDIPRSIVKGFLPYFAGSVAASPAAALMIGEGAAAS</sequence>
<feature type="transmembrane region" description="Helical" evidence="1">
    <location>
        <begin position="296"/>
        <end position="324"/>
    </location>
</feature>
<feature type="transmembrane region" description="Helical" evidence="1">
    <location>
        <begin position="361"/>
        <end position="380"/>
    </location>
</feature>
<accession>A0ABQ4S630</accession>
<name>A0ABQ4S630_9HYPH</name>
<feature type="transmembrane region" description="Helical" evidence="1">
    <location>
        <begin position="208"/>
        <end position="230"/>
    </location>
</feature>
<feature type="transmembrane region" description="Helical" evidence="1">
    <location>
        <begin position="330"/>
        <end position="349"/>
    </location>
</feature>
<evidence type="ECO:0008006" key="4">
    <source>
        <dbReference type="Google" id="ProtNLM"/>
    </source>
</evidence>
<proteinExistence type="predicted"/>
<evidence type="ECO:0000313" key="3">
    <source>
        <dbReference type="Proteomes" id="UP001055153"/>
    </source>
</evidence>
<keyword evidence="1" id="KW-0472">Membrane</keyword>
<comment type="caution">
    <text evidence="2">The sequence shown here is derived from an EMBL/GenBank/DDBJ whole genome shotgun (WGS) entry which is preliminary data.</text>
</comment>
<feature type="transmembrane region" description="Helical" evidence="1">
    <location>
        <begin position="79"/>
        <end position="100"/>
    </location>
</feature>
<protein>
    <recommendedName>
        <fullName evidence="4">Thioesterase domain-containing protein</fullName>
    </recommendedName>
</protein>
<dbReference type="Proteomes" id="UP001055153">
    <property type="component" value="Unassembled WGS sequence"/>
</dbReference>